<evidence type="ECO:0000256" key="1">
    <source>
        <dbReference type="ARBA" id="ARBA00001933"/>
    </source>
</evidence>
<evidence type="ECO:0000256" key="5">
    <source>
        <dbReference type="ARBA" id="ARBA00022679"/>
    </source>
</evidence>
<feature type="domain" description="Aminotransferase class I/classII large" evidence="7">
    <location>
        <begin position="33"/>
        <end position="82"/>
    </location>
</feature>
<dbReference type="Proteomes" id="UP001345013">
    <property type="component" value="Unassembled WGS sequence"/>
</dbReference>
<dbReference type="PANTHER" id="PTHR11879">
    <property type="entry name" value="ASPARTATE AMINOTRANSFERASE"/>
    <property type="match status" value="1"/>
</dbReference>
<evidence type="ECO:0000256" key="2">
    <source>
        <dbReference type="ARBA" id="ARBA00007441"/>
    </source>
</evidence>
<evidence type="ECO:0000259" key="7">
    <source>
        <dbReference type="Pfam" id="PF00155"/>
    </source>
</evidence>
<evidence type="ECO:0000256" key="4">
    <source>
        <dbReference type="ARBA" id="ARBA00022576"/>
    </source>
</evidence>
<dbReference type="InterPro" id="IPR004839">
    <property type="entry name" value="Aminotransferase_I/II_large"/>
</dbReference>
<keyword evidence="4 8" id="KW-0032">Aminotransferase</keyword>
<comment type="similarity">
    <text evidence="2">Belongs to the class-I pyridoxal-phosphate-dependent aminotransferase family.</text>
</comment>
<dbReference type="InterPro" id="IPR000796">
    <property type="entry name" value="Asp_trans"/>
</dbReference>
<keyword evidence="5 8" id="KW-0808">Transferase</keyword>
<dbReference type="Pfam" id="PF00155">
    <property type="entry name" value="Aminotran_1_2"/>
    <property type="match status" value="1"/>
</dbReference>
<gene>
    <name evidence="8" type="primary">GOT1_1</name>
    <name evidence="8" type="ORF">LTR24_003132</name>
</gene>
<evidence type="ECO:0000256" key="3">
    <source>
        <dbReference type="ARBA" id="ARBA00011738"/>
    </source>
</evidence>
<comment type="caution">
    <text evidence="8">The sequence shown here is derived from an EMBL/GenBank/DDBJ whole genome shotgun (WGS) entry which is preliminary data.</text>
</comment>
<organism evidence="8 9">
    <name type="scientific">Lithohypha guttulata</name>
    <dbReference type="NCBI Taxonomy" id="1690604"/>
    <lineage>
        <taxon>Eukaryota</taxon>
        <taxon>Fungi</taxon>
        <taxon>Dikarya</taxon>
        <taxon>Ascomycota</taxon>
        <taxon>Pezizomycotina</taxon>
        <taxon>Eurotiomycetes</taxon>
        <taxon>Chaetothyriomycetidae</taxon>
        <taxon>Chaetothyriales</taxon>
        <taxon>Trichomeriaceae</taxon>
        <taxon>Lithohypha</taxon>
    </lineage>
</organism>
<protein>
    <submittedName>
        <fullName evidence="8">Golgi Transport</fullName>
        <ecNumber evidence="8">2.6.1.1</ecNumber>
    </submittedName>
</protein>
<dbReference type="InterPro" id="IPR015422">
    <property type="entry name" value="PyrdxlP-dep_Trfase_small"/>
</dbReference>
<sequence length="84" mass="9512">MKVDSFFASAPYITRDAIFALTAQYKQDPSPLKVNLGQGAYRDNEALPWILPSVAEARRRVHNGKLDHEYLPILGLPEFRKAAR</sequence>
<dbReference type="GO" id="GO:0004069">
    <property type="term" value="F:L-aspartate:2-oxoglutarate aminotransferase activity"/>
    <property type="evidence" value="ECO:0007669"/>
    <property type="project" value="UniProtKB-EC"/>
</dbReference>
<evidence type="ECO:0000313" key="9">
    <source>
        <dbReference type="Proteomes" id="UP001345013"/>
    </source>
</evidence>
<dbReference type="Gene3D" id="3.90.1150.10">
    <property type="entry name" value="Aspartate Aminotransferase, domain 1"/>
    <property type="match status" value="1"/>
</dbReference>
<proteinExistence type="inferred from homology"/>
<dbReference type="SUPFAM" id="SSF53383">
    <property type="entry name" value="PLP-dependent transferases"/>
    <property type="match status" value="1"/>
</dbReference>
<evidence type="ECO:0000256" key="6">
    <source>
        <dbReference type="ARBA" id="ARBA00022898"/>
    </source>
</evidence>
<dbReference type="EMBL" id="JAVRRG010000028">
    <property type="protein sequence ID" value="KAK5095420.1"/>
    <property type="molecule type" value="Genomic_DNA"/>
</dbReference>
<evidence type="ECO:0000313" key="8">
    <source>
        <dbReference type="EMBL" id="KAK5095420.1"/>
    </source>
</evidence>
<dbReference type="InterPro" id="IPR015421">
    <property type="entry name" value="PyrdxlP-dep_Trfase_major"/>
</dbReference>
<dbReference type="PANTHER" id="PTHR11879:SF55">
    <property type="entry name" value="GLUTAMATE OXALOACETATE TRANSAMINASE 1, ISOFORM B"/>
    <property type="match status" value="1"/>
</dbReference>
<keyword evidence="6" id="KW-0663">Pyridoxal phosphate</keyword>
<reference evidence="8 9" key="1">
    <citation type="submission" date="2023-08" db="EMBL/GenBank/DDBJ databases">
        <title>Black Yeasts Isolated from many extreme environments.</title>
        <authorList>
            <person name="Coleine C."/>
            <person name="Stajich J.E."/>
            <person name="Selbmann L."/>
        </authorList>
    </citation>
    <scope>NUCLEOTIDE SEQUENCE [LARGE SCALE GENOMIC DNA]</scope>
    <source>
        <strain evidence="8 9">CCFEE 5885</strain>
    </source>
</reference>
<name>A0ABR0KFZ9_9EURO</name>
<dbReference type="Gene3D" id="3.40.640.10">
    <property type="entry name" value="Type I PLP-dependent aspartate aminotransferase-like (Major domain)"/>
    <property type="match status" value="1"/>
</dbReference>
<keyword evidence="9" id="KW-1185">Reference proteome</keyword>
<dbReference type="InterPro" id="IPR015424">
    <property type="entry name" value="PyrdxlP-dep_Trfase"/>
</dbReference>
<dbReference type="EC" id="2.6.1.1" evidence="8"/>
<comment type="subunit">
    <text evidence="3">Homodimer.</text>
</comment>
<comment type="cofactor">
    <cofactor evidence="1">
        <name>pyridoxal 5'-phosphate</name>
        <dbReference type="ChEBI" id="CHEBI:597326"/>
    </cofactor>
</comment>
<accession>A0ABR0KFZ9</accession>